<dbReference type="PANTHER" id="PTHR10000:SF23">
    <property type="entry name" value="5-AMINO-6-(5-PHOSPHO-D-RIBITYLAMINO)URACIL PHOSPHATASE YITU"/>
    <property type="match status" value="1"/>
</dbReference>
<dbReference type="InterPro" id="IPR036412">
    <property type="entry name" value="HAD-like_sf"/>
</dbReference>
<keyword evidence="2" id="KW-1185">Reference proteome</keyword>
<dbReference type="InterPro" id="IPR000150">
    <property type="entry name" value="Cof"/>
</dbReference>
<dbReference type="Proteomes" id="UP000260457">
    <property type="component" value="Chromosome"/>
</dbReference>
<dbReference type="CDD" id="cd07516">
    <property type="entry name" value="HAD_Pase"/>
    <property type="match status" value="1"/>
</dbReference>
<reference evidence="1 2" key="1">
    <citation type="submission" date="2018-07" db="EMBL/GenBank/DDBJ databases">
        <title>The molecular basis for the intramolecular migration of carboxyl group in the catabolism of para-hydroxybenzoate via gentisate.</title>
        <authorList>
            <person name="Zhao H."/>
            <person name="Xu Y."/>
            <person name="Lin S."/>
            <person name="Spain J.C."/>
            <person name="Zhou N.-Y."/>
        </authorList>
    </citation>
    <scope>NUCLEOTIDE SEQUENCE [LARGE SCALE GENOMIC DNA]</scope>
    <source>
        <strain evidence="1 2">PHB-7a</strain>
    </source>
</reference>
<dbReference type="SUPFAM" id="SSF56784">
    <property type="entry name" value="HAD-like"/>
    <property type="match status" value="1"/>
</dbReference>
<gene>
    <name evidence="1" type="ORF">DTO10_18555</name>
</gene>
<dbReference type="InterPro" id="IPR023214">
    <property type="entry name" value="HAD_sf"/>
</dbReference>
<organism evidence="1 2">
    <name type="scientific">Peribacillus butanolivorans</name>
    <dbReference type="NCBI Taxonomy" id="421767"/>
    <lineage>
        <taxon>Bacteria</taxon>
        <taxon>Bacillati</taxon>
        <taxon>Bacillota</taxon>
        <taxon>Bacilli</taxon>
        <taxon>Bacillales</taxon>
        <taxon>Bacillaceae</taxon>
        <taxon>Peribacillus</taxon>
    </lineage>
</organism>
<evidence type="ECO:0000313" key="2">
    <source>
        <dbReference type="Proteomes" id="UP000260457"/>
    </source>
</evidence>
<dbReference type="RefSeq" id="WP_116822313.1">
    <property type="nucleotide sequence ID" value="NZ_CP030926.1"/>
</dbReference>
<dbReference type="InterPro" id="IPR006379">
    <property type="entry name" value="HAD-SF_hydro_IIB"/>
</dbReference>
<dbReference type="NCBIfam" id="TIGR00099">
    <property type="entry name" value="Cof-subfamily"/>
    <property type="match status" value="1"/>
</dbReference>
<sequence>MKSKRTEGVYMNEKHLIVLDLDGTLLTDNKTISPRTKQTLLKLKENGHEVMIATGRPFRSSELYYRELGLTTPIVNFNGAFVHHPLQTSWGVYHSPLDISVAKDIVEACDQFEYHNIIAEVRDDVYVHYHDEKLMDMFNVGNPIMKTGDLRNFLEDSPTSMLIHTDSQHVGQIRQHLSDVHAELVDHRRWAEPFHIIEIIKSGLSKAVGLQRVSNYLDIPKDRIIAFGDEDNDLEMLDYAGTGVAMGNAISPVKTVANTMTLTNEEDGIAVFLEEKFNLKSKS</sequence>
<dbReference type="Gene3D" id="3.40.50.1000">
    <property type="entry name" value="HAD superfamily/HAD-like"/>
    <property type="match status" value="1"/>
</dbReference>
<proteinExistence type="predicted"/>
<dbReference type="Gene3D" id="3.30.1240.10">
    <property type="match status" value="1"/>
</dbReference>
<protein>
    <submittedName>
        <fullName evidence="1">HAD family phosphatase</fullName>
    </submittedName>
</protein>
<accession>A0ABM6XTA8</accession>
<evidence type="ECO:0000313" key="1">
    <source>
        <dbReference type="EMBL" id="AXN41847.1"/>
    </source>
</evidence>
<name>A0ABM6XTA8_9BACI</name>
<dbReference type="Pfam" id="PF08282">
    <property type="entry name" value="Hydrolase_3"/>
    <property type="match status" value="1"/>
</dbReference>
<dbReference type="NCBIfam" id="TIGR01484">
    <property type="entry name" value="HAD-SF-IIB"/>
    <property type="match status" value="1"/>
</dbReference>
<dbReference type="SFLD" id="SFLDG01140">
    <property type="entry name" value="C2.B:_Phosphomannomutase_and_P"/>
    <property type="match status" value="1"/>
</dbReference>
<dbReference type="EMBL" id="CP030926">
    <property type="protein sequence ID" value="AXN41847.1"/>
    <property type="molecule type" value="Genomic_DNA"/>
</dbReference>
<dbReference type="PROSITE" id="PS01228">
    <property type="entry name" value="COF_1"/>
    <property type="match status" value="1"/>
</dbReference>
<dbReference type="SFLD" id="SFLDS00003">
    <property type="entry name" value="Haloacid_Dehalogenase"/>
    <property type="match status" value="1"/>
</dbReference>
<dbReference type="PANTHER" id="PTHR10000">
    <property type="entry name" value="PHOSPHOSERINE PHOSPHATASE"/>
    <property type="match status" value="1"/>
</dbReference>